<dbReference type="PROSITE" id="PS00211">
    <property type="entry name" value="ABC_TRANSPORTER_1"/>
    <property type="match status" value="1"/>
</dbReference>
<dbReference type="NCBIfam" id="NF010068">
    <property type="entry name" value="PRK13548.1"/>
    <property type="match status" value="1"/>
</dbReference>
<dbReference type="InterPro" id="IPR027417">
    <property type="entry name" value="P-loop_NTPase"/>
</dbReference>
<dbReference type="STRING" id="1117647.M5M_16145"/>
<proteinExistence type="predicted"/>
<keyword evidence="1" id="KW-0813">Transport</keyword>
<dbReference type="KEGG" id="saga:M5M_16145"/>
<dbReference type="Proteomes" id="UP000000466">
    <property type="component" value="Chromosome"/>
</dbReference>
<dbReference type="GO" id="GO:0005524">
    <property type="term" value="F:ATP binding"/>
    <property type="evidence" value="ECO:0007669"/>
    <property type="project" value="UniProtKB-KW"/>
</dbReference>
<keyword evidence="3" id="KW-0067">ATP-binding</keyword>
<dbReference type="InterPro" id="IPR003439">
    <property type="entry name" value="ABC_transporter-like_ATP-bd"/>
</dbReference>
<evidence type="ECO:0000313" key="8">
    <source>
        <dbReference type="Proteomes" id="UP000000466"/>
    </source>
</evidence>
<evidence type="ECO:0000256" key="1">
    <source>
        <dbReference type="ARBA" id="ARBA00022448"/>
    </source>
</evidence>
<dbReference type="SUPFAM" id="SSF52540">
    <property type="entry name" value="P-loop containing nucleoside triphosphate hydrolases"/>
    <property type="match status" value="1"/>
</dbReference>
<dbReference type="AlphaFoldDB" id="K4KMW3"/>
<keyword evidence="8" id="KW-1185">Reference proteome</keyword>
<dbReference type="EMBL" id="CP003746">
    <property type="protein sequence ID" value="AFV00362.1"/>
    <property type="molecule type" value="Genomic_DNA"/>
</dbReference>
<dbReference type="InterPro" id="IPR003593">
    <property type="entry name" value="AAA+_ATPase"/>
</dbReference>
<dbReference type="eggNOG" id="COG4559">
    <property type="taxonomic scope" value="Bacteria"/>
</dbReference>
<dbReference type="HOGENOM" id="CLU_000604_1_11_6"/>
<evidence type="ECO:0000256" key="5">
    <source>
        <dbReference type="ARBA" id="ARBA00037066"/>
    </source>
</evidence>
<evidence type="ECO:0000259" key="6">
    <source>
        <dbReference type="PROSITE" id="PS50893"/>
    </source>
</evidence>
<feature type="domain" description="ABC transporter" evidence="6">
    <location>
        <begin position="2"/>
        <end position="243"/>
    </location>
</feature>
<comment type="function">
    <text evidence="5">Part of the ABC transporter complex HmuTUV involved in hemin import. Responsible for energy coupling to the transport system.</text>
</comment>
<dbReference type="PANTHER" id="PTHR42794">
    <property type="entry name" value="HEMIN IMPORT ATP-BINDING PROTEIN HMUV"/>
    <property type="match status" value="1"/>
</dbReference>
<organism evidence="7 8">
    <name type="scientific">Simiduia agarivorans (strain DSM 21679 / JCM 13881 / BCRC 17597 / SA1)</name>
    <dbReference type="NCBI Taxonomy" id="1117647"/>
    <lineage>
        <taxon>Bacteria</taxon>
        <taxon>Pseudomonadati</taxon>
        <taxon>Pseudomonadota</taxon>
        <taxon>Gammaproteobacteria</taxon>
        <taxon>Cellvibrionales</taxon>
        <taxon>Cellvibrionaceae</taxon>
        <taxon>Simiduia</taxon>
    </lineage>
</organism>
<dbReference type="Pfam" id="PF00005">
    <property type="entry name" value="ABC_tran"/>
    <property type="match status" value="1"/>
</dbReference>
<dbReference type="SMART" id="SM00382">
    <property type="entry name" value="AAA"/>
    <property type="match status" value="1"/>
</dbReference>
<protein>
    <submittedName>
        <fullName evidence="7">Hemin ABC transporter ATPase</fullName>
    </submittedName>
</protein>
<keyword evidence="4" id="KW-1278">Translocase</keyword>
<dbReference type="Gene3D" id="3.40.50.300">
    <property type="entry name" value="P-loop containing nucleotide triphosphate hydrolases"/>
    <property type="match status" value="1"/>
</dbReference>
<keyword evidence="2" id="KW-0547">Nucleotide-binding</keyword>
<evidence type="ECO:0000313" key="7">
    <source>
        <dbReference type="EMBL" id="AFV00362.1"/>
    </source>
</evidence>
<sequence length="256" mass="27593">MLQAHNITVPSASGALLEQVSADFPAGKITALLGANGAGKSTLLKCLAGDQRYRGEIRFNDHSLSELKGVARARRVGVLPQASSLAFPFTAREVVALGATPLACARTELNARIEAIMDQCHCLPLAHQPYPRLSGGEKQRVQLARVLLQLSESTSAAGQASALLLLDEPTSAQDLGQQHHLLAMLRAQAAEQQWAVVAVLHDLNQVLRYCQHAVLLDQGKLIGQGDPQQLLTPQTVEAHWQYLPQETITPFGRALI</sequence>
<dbReference type="PROSITE" id="PS50893">
    <property type="entry name" value="ABC_TRANSPORTER_2"/>
    <property type="match status" value="1"/>
</dbReference>
<accession>K4KMW3</accession>
<evidence type="ECO:0000256" key="3">
    <source>
        <dbReference type="ARBA" id="ARBA00022840"/>
    </source>
</evidence>
<name>K4KMW3_SIMAS</name>
<dbReference type="CDD" id="cd03214">
    <property type="entry name" value="ABC_Iron-Siderophores_B12_Hemin"/>
    <property type="match status" value="1"/>
</dbReference>
<dbReference type="PANTHER" id="PTHR42794:SF1">
    <property type="entry name" value="HEMIN IMPORT ATP-BINDING PROTEIN HMUV"/>
    <property type="match status" value="1"/>
</dbReference>
<evidence type="ECO:0000256" key="4">
    <source>
        <dbReference type="ARBA" id="ARBA00022967"/>
    </source>
</evidence>
<dbReference type="RefSeq" id="WP_015048514.1">
    <property type="nucleotide sequence ID" value="NC_018868.3"/>
</dbReference>
<reference evidence="7 8" key="1">
    <citation type="journal article" date="2013" name="Genome Announc.">
        <title>Complete genome sequence of Simiduia agarivorans SA1(T), a marine bacterium able to degrade a variety of polysaccharides.</title>
        <authorList>
            <person name="Lin S.Y."/>
            <person name="Shieh W.Y."/>
            <person name="Chen J.S."/>
            <person name="Tang S.L."/>
        </authorList>
    </citation>
    <scope>NUCLEOTIDE SEQUENCE [LARGE SCALE GENOMIC DNA]</scope>
    <source>
        <strain evidence="8">DSM 21679 / JCM 13881 / BCRC 17597 / SA1</strain>
    </source>
</reference>
<dbReference type="InterPro" id="IPR017871">
    <property type="entry name" value="ABC_transporter-like_CS"/>
</dbReference>
<gene>
    <name evidence="7" type="ordered locus">M5M_16145</name>
</gene>
<dbReference type="OrthoDB" id="5292475at2"/>
<evidence type="ECO:0000256" key="2">
    <source>
        <dbReference type="ARBA" id="ARBA00022741"/>
    </source>
</evidence>
<dbReference type="GO" id="GO:0016887">
    <property type="term" value="F:ATP hydrolysis activity"/>
    <property type="evidence" value="ECO:0007669"/>
    <property type="project" value="InterPro"/>
</dbReference>